<organism evidence="3 4">
    <name type="scientific">Riemerella columbipharyngis</name>
    <dbReference type="NCBI Taxonomy" id="1071918"/>
    <lineage>
        <taxon>Bacteria</taxon>
        <taxon>Pseudomonadati</taxon>
        <taxon>Bacteroidota</taxon>
        <taxon>Flavobacteriia</taxon>
        <taxon>Flavobacteriales</taxon>
        <taxon>Weeksellaceae</taxon>
        <taxon>Riemerella</taxon>
    </lineage>
</organism>
<name>A0A1G7FEC4_9FLAO</name>
<feature type="transmembrane region" description="Helical" evidence="2">
    <location>
        <begin position="215"/>
        <end position="233"/>
    </location>
</feature>
<dbReference type="STRING" id="1071918.SAMN05421544_12210"/>
<feature type="compositionally biased region" description="Basic and acidic residues" evidence="1">
    <location>
        <begin position="258"/>
        <end position="278"/>
    </location>
</feature>
<dbReference type="Proteomes" id="UP000198517">
    <property type="component" value="Unassembled WGS sequence"/>
</dbReference>
<dbReference type="OrthoDB" id="9782229at2"/>
<keyword evidence="2" id="KW-0812">Transmembrane</keyword>
<reference evidence="3 4" key="1">
    <citation type="submission" date="2016-10" db="EMBL/GenBank/DDBJ databases">
        <authorList>
            <person name="de Groot N.N."/>
        </authorList>
    </citation>
    <scope>NUCLEOTIDE SEQUENCE [LARGE SCALE GENOMIC DNA]</scope>
    <source>
        <strain evidence="3 4">DSM 24015</strain>
    </source>
</reference>
<keyword evidence="2" id="KW-0472">Membrane</keyword>
<dbReference type="EMBL" id="FNAS01000022">
    <property type="protein sequence ID" value="SDE74177.1"/>
    <property type="molecule type" value="Genomic_DNA"/>
</dbReference>
<protein>
    <recommendedName>
        <fullName evidence="5">DUF937 domain-containing protein</fullName>
    </recommendedName>
</protein>
<dbReference type="InterPro" id="IPR009282">
    <property type="entry name" value="DUF937"/>
</dbReference>
<evidence type="ECO:0000256" key="2">
    <source>
        <dbReference type="SAM" id="Phobius"/>
    </source>
</evidence>
<dbReference type="Pfam" id="PF06078">
    <property type="entry name" value="DUF937"/>
    <property type="match status" value="1"/>
</dbReference>
<evidence type="ECO:0000313" key="4">
    <source>
        <dbReference type="Proteomes" id="UP000198517"/>
    </source>
</evidence>
<proteinExistence type="predicted"/>
<evidence type="ECO:0000313" key="3">
    <source>
        <dbReference type="EMBL" id="SDE74177.1"/>
    </source>
</evidence>
<evidence type="ECO:0008006" key="5">
    <source>
        <dbReference type="Google" id="ProtNLM"/>
    </source>
</evidence>
<keyword evidence="4" id="KW-1185">Reference proteome</keyword>
<dbReference type="RefSeq" id="WP_092737848.1">
    <property type="nucleotide sequence ID" value="NZ_FNAS01000022.1"/>
</dbReference>
<dbReference type="AlphaFoldDB" id="A0A1G7FEC4"/>
<keyword evidence="2" id="KW-1133">Transmembrane helix</keyword>
<accession>A0A1G7FEC4</accession>
<gene>
    <name evidence="3" type="ORF">SAMN05421544_12210</name>
</gene>
<evidence type="ECO:0000256" key="1">
    <source>
        <dbReference type="SAM" id="MobiDB-lite"/>
    </source>
</evidence>
<feature type="region of interest" description="Disordered" evidence="1">
    <location>
        <begin position="257"/>
        <end position="278"/>
    </location>
</feature>
<sequence length="278" mass="30784">MHVNIIELVKGQFGAAVTSQLAEKLGESEAGVFRAVNTFIPVILTRIISCNEHSTILKAATNISDSDTMQNLNLDTVKDDPVLTELLSAVFGDKVNTVIFSVAQTSGVKEVSAKALFKFTSFYTLGMIGRYAKDHNLNAEKLKSILEAKKNDFYKLLPTEISLKSIGLGNFNTNENTDELAENTHTETTNKVTNNTAKLIDNLKEDTKDNYGKNIITWLVPLVLLILTGIFFVKTLKNKQEPNTEVATAKNPKNILNKKIDSIKNSHSEKKDSIFPQH</sequence>